<comment type="caution">
    <text evidence="1">The sequence shown here is derived from an EMBL/GenBank/DDBJ whole genome shotgun (WGS) entry which is preliminary data.</text>
</comment>
<evidence type="ECO:0000313" key="1">
    <source>
        <dbReference type="EMBL" id="NJP03465.1"/>
    </source>
</evidence>
<dbReference type="Proteomes" id="UP000746535">
    <property type="component" value="Unassembled WGS sequence"/>
</dbReference>
<organism evidence="1 2">
    <name type="scientific">Pseudomonas quercus</name>
    <dbReference type="NCBI Taxonomy" id="2722792"/>
    <lineage>
        <taxon>Bacteria</taxon>
        <taxon>Pseudomonadati</taxon>
        <taxon>Pseudomonadota</taxon>
        <taxon>Gammaproteobacteria</taxon>
        <taxon>Pseudomonadales</taxon>
        <taxon>Pseudomonadaceae</taxon>
        <taxon>Pseudomonas</taxon>
    </lineage>
</organism>
<dbReference type="RefSeq" id="WP_168086037.1">
    <property type="nucleotide sequence ID" value="NZ_JAAVJI010000020.1"/>
</dbReference>
<sequence length="324" mass="35800">MNDAIGGYFELETPFRGQLYPSALGYNSARYAFEALLGEGGVRRVYIPWYTCGTMVDAAQRSGVGIERYCLDEHLEPVGLPELGEAERLLYVNYFGYKAGFIEQELLPRFPGRLIADHAQALFSKPHTGVPTLYSPRKFLGVPDGGWLLNAPAGLQPLPSTPSKGRFAALLGRLEDGPEAWYAAYAQVEAGIREQGAQGMSSLTARWLGSIDYATTAQRRSANLAQVHSALKGLNQFEVPVHAGLAPMCYPMLLEQGEQADRVRSELARQRIYLATYWKDVLEAGGKCEVARAWARCMLPLPIDQRYGPEHMVRLVTAVEQTLS</sequence>
<dbReference type="SUPFAM" id="SSF53383">
    <property type="entry name" value="PLP-dependent transferases"/>
    <property type="match status" value="1"/>
</dbReference>
<evidence type="ECO:0008006" key="3">
    <source>
        <dbReference type="Google" id="ProtNLM"/>
    </source>
</evidence>
<keyword evidence="2" id="KW-1185">Reference proteome</keyword>
<protein>
    <recommendedName>
        <fullName evidence="3">dTDP-4-amino-4,6-dideoxygalactose transaminase</fullName>
    </recommendedName>
</protein>
<reference evidence="1 2" key="1">
    <citation type="submission" date="2020-03" db="EMBL/GenBank/DDBJ databases">
        <authorList>
            <person name="Wang L."/>
            <person name="He N."/>
            <person name="Li Y."/>
            <person name="Fang Y."/>
            <person name="Zhang F."/>
        </authorList>
    </citation>
    <scope>NUCLEOTIDE SEQUENCE [LARGE SCALE GENOMIC DNA]</scope>
    <source>
        <strain evidence="2">hsmgli-8</strain>
    </source>
</reference>
<accession>A0ABX0YJ48</accession>
<dbReference type="EMBL" id="JAAVJI010000020">
    <property type="protein sequence ID" value="NJP03465.1"/>
    <property type="molecule type" value="Genomic_DNA"/>
</dbReference>
<dbReference type="InterPro" id="IPR015424">
    <property type="entry name" value="PyrdxlP-dep_Trfase"/>
</dbReference>
<evidence type="ECO:0000313" key="2">
    <source>
        <dbReference type="Proteomes" id="UP000746535"/>
    </source>
</evidence>
<dbReference type="Gene3D" id="3.90.1150.10">
    <property type="entry name" value="Aspartate Aminotransferase, domain 1"/>
    <property type="match status" value="1"/>
</dbReference>
<gene>
    <name evidence="1" type="ORF">HBH25_21750</name>
</gene>
<dbReference type="InterPro" id="IPR015422">
    <property type="entry name" value="PyrdxlP-dep_Trfase_small"/>
</dbReference>
<proteinExistence type="predicted"/>
<name>A0ABX0YJ48_9PSED</name>